<keyword evidence="1" id="KW-0479">Metal-binding</keyword>
<feature type="domain" description="EF-hand" evidence="4">
    <location>
        <begin position="174"/>
        <end position="209"/>
    </location>
</feature>
<dbReference type="InterPro" id="IPR002048">
    <property type="entry name" value="EF_hand_dom"/>
</dbReference>
<dbReference type="SUPFAM" id="SSF47473">
    <property type="entry name" value="EF-hand"/>
    <property type="match status" value="2"/>
</dbReference>
<dbReference type="InterPro" id="IPR039647">
    <property type="entry name" value="EF_hand_pair_protein_CML-like"/>
</dbReference>
<keyword evidence="2" id="KW-0677">Repeat</keyword>
<dbReference type="SMART" id="SM00054">
    <property type="entry name" value="EFh"/>
    <property type="match status" value="5"/>
</dbReference>
<dbReference type="Pfam" id="PF13499">
    <property type="entry name" value="EF-hand_7"/>
    <property type="match status" value="1"/>
</dbReference>
<feature type="compositionally biased region" description="Polar residues" evidence="3">
    <location>
        <begin position="218"/>
        <end position="258"/>
    </location>
</feature>
<dbReference type="Gene3D" id="1.10.238.10">
    <property type="entry name" value="EF-hand"/>
    <property type="match status" value="2"/>
</dbReference>
<dbReference type="InterPro" id="IPR018247">
    <property type="entry name" value="EF_Hand_1_Ca_BS"/>
</dbReference>
<feature type="compositionally biased region" description="Polar residues" evidence="3">
    <location>
        <begin position="164"/>
        <end position="178"/>
    </location>
</feature>
<dbReference type="Proteomes" id="UP000279553">
    <property type="component" value="Unassembled WGS sequence"/>
</dbReference>
<dbReference type="PROSITE" id="PS00018">
    <property type="entry name" value="EF_HAND_1"/>
    <property type="match status" value="3"/>
</dbReference>
<reference evidence="5 6" key="1">
    <citation type="submission" date="2018-08" db="EMBL/GenBank/DDBJ databases">
        <title>Recombination of ecologically and evolutionarily significant loci maintains genetic cohesion in the Pseudomonas syringae species complex.</title>
        <authorList>
            <person name="Dillon M."/>
            <person name="Thakur S."/>
            <person name="Almeida R.N.D."/>
            <person name="Weir B.S."/>
            <person name="Guttman D.S."/>
        </authorList>
    </citation>
    <scope>NUCLEOTIDE SEQUENCE [LARGE SCALE GENOMIC DNA]</scope>
    <source>
        <strain evidence="5 6">ICMP 535</strain>
    </source>
</reference>
<feature type="region of interest" description="Disordered" evidence="3">
    <location>
        <begin position="156"/>
        <end position="178"/>
    </location>
</feature>
<proteinExistence type="predicted"/>
<protein>
    <submittedName>
        <fullName evidence="5">Calcium-binding protein</fullName>
    </submittedName>
</protein>
<accession>A0A3M4LB45</accession>
<comment type="caution">
    <text evidence="5">The sequence shown here is derived from an EMBL/GenBank/DDBJ whole genome shotgun (WGS) entry which is preliminary data.</text>
</comment>
<feature type="region of interest" description="Disordered" evidence="3">
    <location>
        <begin position="113"/>
        <end position="141"/>
    </location>
</feature>
<sequence>MCRASDTFCITLRTKLKSPGQLTPRASKGRYTATGHIYLRGVRLMINGISSSFSSYTSSTSATASTNSKKFQEELLAKLDTDGDGSIGKDGLSSALSSNSKDGITVSLSKAFSDLDSNDDDSLDADELAAMTPPPPPPMQSVDEQAEDLFGSLDSDGDGAISSDELTTGLSNAGSTANSNQVFDALDTDEDGTVSLEELVAGMQPQQPPAGMPPAQMSTSGSTDGASLFSTLDSDSNDSISASELSAALKQSDNTIDQGNTNQIATQALNKMIAALSEKYDTQSSKPVGKYLNTAA</sequence>
<evidence type="ECO:0000256" key="2">
    <source>
        <dbReference type="ARBA" id="ARBA00022737"/>
    </source>
</evidence>
<dbReference type="InterPro" id="IPR011992">
    <property type="entry name" value="EF-hand-dom_pair"/>
</dbReference>
<evidence type="ECO:0000256" key="3">
    <source>
        <dbReference type="SAM" id="MobiDB-lite"/>
    </source>
</evidence>
<dbReference type="AlphaFoldDB" id="A0A3M4LB45"/>
<organism evidence="5 6">
    <name type="scientific">Pseudomonas amygdali pv. mori</name>
    <dbReference type="NCBI Taxonomy" id="34065"/>
    <lineage>
        <taxon>Bacteria</taxon>
        <taxon>Pseudomonadati</taxon>
        <taxon>Pseudomonadota</taxon>
        <taxon>Gammaproteobacteria</taxon>
        <taxon>Pseudomonadales</taxon>
        <taxon>Pseudomonadaceae</taxon>
        <taxon>Pseudomonas</taxon>
        <taxon>Pseudomonas amygdali</taxon>
    </lineage>
</organism>
<dbReference type="PROSITE" id="PS50222">
    <property type="entry name" value="EF_HAND_2"/>
    <property type="match status" value="2"/>
</dbReference>
<name>A0A3M4LB45_PSEA0</name>
<dbReference type="CDD" id="cd00051">
    <property type="entry name" value="EFh"/>
    <property type="match status" value="1"/>
</dbReference>
<evidence type="ECO:0000313" key="5">
    <source>
        <dbReference type="EMBL" id="RMQ38211.1"/>
    </source>
</evidence>
<evidence type="ECO:0000259" key="4">
    <source>
        <dbReference type="PROSITE" id="PS50222"/>
    </source>
</evidence>
<dbReference type="EMBL" id="RBRD01000121">
    <property type="protein sequence ID" value="RMQ38211.1"/>
    <property type="molecule type" value="Genomic_DNA"/>
</dbReference>
<dbReference type="PANTHER" id="PTHR10891">
    <property type="entry name" value="EF-HAND CALCIUM-BINDING DOMAIN CONTAINING PROTEIN"/>
    <property type="match status" value="1"/>
</dbReference>
<evidence type="ECO:0000256" key="1">
    <source>
        <dbReference type="ARBA" id="ARBA00022723"/>
    </source>
</evidence>
<gene>
    <name evidence="5" type="ORF">ALQ05_04976</name>
</gene>
<evidence type="ECO:0000313" key="6">
    <source>
        <dbReference type="Proteomes" id="UP000279553"/>
    </source>
</evidence>
<dbReference type="GO" id="GO:0005509">
    <property type="term" value="F:calcium ion binding"/>
    <property type="evidence" value="ECO:0007669"/>
    <property type="project" value="InterPro"/>
</dbReference>
<feature type="region of interest" description="Disordered" evidence="3">
    <location>
        <begin position="204"/>
        <end position="258"/>
    </location>
</feature>
<dbReference type="NCBIfam" id="NF041410">
    <property type="entry name" value="XopAW"/>
    <property type="match status" value="1"/>
</dbReference>
<feature type="domain" description="EF-hand" evidence="4">
    <location>
        <begin position="67"/>
        <end position="102"/>
    </location>
</feature>
<feature type="compositionally biased region" description="Acidic residues" evidence="3">
    <location>
        <begin position="116"/>
        <end position="127"/>
    </location>
</feature>